<dbReference type="EMBL" id="ADKX01000048">
    <property type="protein sequence ID" value="EFW03326.1"/>
    <property type="molecule type" value="Genomic_DNA"/>
</dbReference>
<reference evidence="12 13" key="1">
    <citation type="submission" date="2010-12" db="EMBL/GenBank/DDBJ databases">
        <title>The Genome Sequence of Coprobacillus sp. strain 29_1.</title>
        <authorList>
            <consortium name="The Broad Institute Genome Sequencing Platform"/>
            <person name="Earl A."/>
            <person name="Ward D."/>
            <person name="Feldgarden M."/>
            <person name="Gevers D."/>
            <person name="Daigneault M."/>
            <person name="Sibley C.D."/>
            <person name="White A."/>
            <person name="Strauss J."/>
            <person name="Allen-Vercoe E."/>
            <person name="Young S.K."/>
            <person name="Zeng Q."/>
            <person name="Gargeya S."/>
            <person name="Fitzgerald M."/>
            <person name="Haas B."/>
            <person name="Abouelleil A."/>
            <person name="Alvarado L."/>
            <person name="Arachchi H.M."/>
            <person name="Berlin A."/>
            <person name="Brown A."/>
            <person name="Chapman S.B."/>
            <person name="Chen Z."/>
            <person name="Dunbar C."/>
            <person name="Freedman E."/>
            <person name="Gearin G."/>
            <person name="Gellesch M."/>
            <person name="Goldberg J."/>
            <person name="Griggs A."/>
            <person name="Gujja S."/>
            <person name="Heilman E."/>
            <person name="Heiman D."/>
            <person name="Howarth C."/>
            <person name="Larson L."/>
            <person name="Lui A."/>
            <person name="MacDonald P.J.P."/>
            <person name="Mehta T."/>
            <person name="Montmayeur A."/>
            <person name="Murphy C."/>
            <person name="Neiman D."/>
            <person name="Pearson M."/>
            <person name="Priest M."/>
            <person name="Roberts A."/>
            <person name="Saif S."/>
            <person name="Shea T."/>
            <person name="Shenoy N."/>
            <person name="Sisk P."/>
            <person name="Stolte C."/>
            <person name="Sykes S."/>
            <person name="White J."/>
            <person name="Yandava C."/>
            <person name="Nusbaum C."/>
            <person name="Birren B."/>
        </authorList>
    </citation>
    <scope>NUCLEOTIDE SEQUENCE [LARGE SCALE GENOMIC DNA]</scope>
    <source>
        <strain evidence="12 13">29_1</strain>
    </source>
</reference>
<dbReference type="GO" id="GO:0034040">
    <property type="term" value="F:ATPase-coupled lipid transmembrane transporter activity"/>
    <property type="evidence" value="ECO:0007669"/>
    <property type="project" value="TreeGrafter"/>
</dbReference>
<dbReference type="PROSITE" id="PS00211">
    <property type="entry name" value="ABC_TRANSPORTER_1"/>
    <property type="match status" value="1"/>
</dbReference>
<name>E7GF47_9FIRM</name>
<evidence type="ECO:0000256" key="4">
    <source>
        <dbReference type="ARBA" id="ARBA00022692"/>
    </source>
</evidence>
<accession>E7GF47</accession>
<dbReference type="CDD" id="cd18781">
    <property type="entry name" value="ABC_6TM_AarD_CydDC_like"/>
    <property type="match status" value="1"/>
</dbReference>
<keyword evidence="4 9" id="KW-0812">Transmembrane</keyword>
<feature type="transmembrane region" description="Helical" evidence="9">
    <location>
        <begin position="157"/>
        <end position="176"/>
    </location>
</feature>
<dbReference type="Gene3D" id="1.20.1560.10">
    <property type="entry name" value="ABC transporter type 1, transmembrane domain"/>
    <property type="match status" value="1"/>
</dbReference>
<evidence type="ECO:0000313" key="13">
    <source>
        <dbReference type="Proteomes" id="UP000003157"/>
    </source>
</evidence>
<dbReference type="InterPro" id="IPR027417">
    <property type="entry name" value="P-loop_NTPase"/>
</dbReference>
<evidence type="ECO:0000313" key="12">
    <source>
        <dbReference type="EMBL" id="EFW03326.1"/>
    </source>
</evidence>
<evidence type="ECO:0000256" key="7">
    <source>
        <dbReference type="ARBA" id="ARBA00022989"/>
    </source>
</evidence>
<dbReference type="HOGENOM" id="CLU_000604_84_9_9"/>
<feature type="transmembrane region" description="Helical" evidence="9">
    <location>
        <begin position="21"/>
        <end position="46"/>
    </location>
</feature>
<dbReference type="OrthoDB" id="9762778at2"/>
<dbReference type="RefSeq" id="WP_008790472.1">
    <property type="nucleotide sequence ID" value="NZ_AKCB01000001.1"/>
</dbReference>
<keyword evidence="13" id="KW-1185">Reference proteome</keyword>
<keyword evidence="2" id="KW-0813">Transport</keyword>
<keyword evidence="6" id="KW-0067">ATP-binding</keyword>
<feature type="transmembrane region" description="Helical" evidence="9">
    <location>
        <begin position="231"/>
        <end position="253"/>
    </location>
</feature>
<dbReference type="SMART" id="SM00382">
    <property type="entry name" value="AAA"/>
    <property type="match status" value="1"/>
</dbReference>
<dbReference type="InterPro" id="IPR003593">
    <property type="entry name" value="AAA+_ATPase"/>
</dbReference>
<comment type="subcellular location">
    <subcellularLocation>
        <location evidence="1">Cell membrane</location>
        <topology evidence="1">Multi-pass membrane protein</topology>
    </subcellularLocation>
</comment>
<organism evidence="12 13">
    <name type="scientific">Coprobacillus cateniformis</name>
    <dbReference type="NCBI Taxonomy" id="100884"/>
    <lineage>
        <taxon>Bacteria</taxon>
        <taxon>Bacillati</taxon>
        <taxon>Bacillota</taxon>
        <taxon>Erysipelotrichia</taxon>
        <taxon>Erysipelotrichales</taxon>
        <taxon>Coprobacillaceae</taxon>
        <taxon>Coprobacillus</taxon>
    </lineage>
</organism>
<dbReference type="GO" id="GO:0016887">
    <property type="term" value="F:ATP hydrolysis activity"/>
    <property type="evidence" value="ECO:0007669"/>
    <property type="project" value="InterPro"/>
</dbReference>
<keyword evidence="5" id="KW-0547">Nucleotide-binding</keyword>
<dbReference type="InterPro" id="IPR003439">
    <property type="entry name" value="ABC_transporter-like_ATP-bd"/>
</dbReference>
<dbReference type="Pfam" id="PF00664">
    <property type="entry name" value="ABC_membrane"/>
    <property type="match status" value="1"/>
</dbReference>
<dbReference type="PROSITE" id="PS50893">
    <property type="entry name" value="ABC_TRANSPORTER_2"/>
    <property type="match status" value="1"/>
</dbReference>
<dbReference type="InterPro" id="IPR011527">
    <property type="entry name" value="ABC1_TM_dom"/>
</dbReference>
<dbReference type="PANTHER" id="PTHR24221:SF654">
    <property type="entry name" value="ATP-BINDING CASSETTE SUB-FAMILY B MEMBER 6"/>
    <property type="match status" value="1"/>
</dbReference>
<evidence type="ECO:0000256" key="6">
    <source>
        <dbReference type="ARBA" id="ARBA00022840"/>
    </source>
</evidence>
<comment type="caution">
    <text evidence="12">The sequence shown here is derived from an EMBL/GenBank/DDBJ whole genome shotgun (WGS) entry which is preliminary data.</text>
</comment>
<dbReference type="GeneID" id="78228619"/>
<sequence>MFDKRLIKEIPEAKAYVKRQVLCQWIALIMNIIFTVGLSYTLVLLFQEQLTIEILMIGIVFAIILFVIRGIVLKKATQFSFAGASLVKKILRERLFKKILELGGHYQDYVATSELVQLGGEGINQLETYFALYLPQLFYSVLAPVTLFIIISFYDFMSALVLFLCVPMIPLSIVLIQKIAKKLLAKYWNSYTTLGDSFLENLQGLTTLKIYQSDEFKQKEMNKEAENFRKVTMRVLIMQLNSISVMDIVAYGGAGLGSYFAITHYMYQEISLFIALFIILLSFEFFIPLRQLGSFFHIAMNGIAASEKLFRVFDIEHQQSGKFDFKEGDFGLCVDQLSFQYTKEQPLLKEVSFQIKPNQFVGIVGESGSGKSTIAKLIMGYHQDYQGEIRIQTHQRYDIDDTVFFNHFVYMTHDPMIFKGTLRENIDMLNQYQDKEIWEALEKVNLASFFHQHNGLQTLLLESGSNLSGGQKQRLNLARAILKNGDVYIFDEATSNIDVESENAILEVIKDLSKEKTILFITHRLSSVIDCDDILVMKQGELIEQGTHQQLKAQNGVYAQMFTKQAKLEVYQG</sequence>
<dbReference type="AlphaFoldDB" id="E7GF47"/>
<evidence type="ECO:0000256" key="8">
    <source>
        <dbReference type="ARBA" id="ARBA00023136"/>
    </source>
</evidence>
<feature type="domain" description="ABC transmembrane type-1" evidence="11">
    <location>
        <begin position="21"/>
        <end position="301"/>
    </location>
</feature>
<dbReference type="InterPro" id="IPR036640">
    <property type="entry name" value="ABC1_TM_sf"/>
</dbReference>
<dbReference type="FunFam" id="3.40.50.300:FF:000854">
    <property type="entry name" value="Multidrug ABC transporter ATP-binding protein"/>
    <property type="match status" value="1"/>
</dbReference>
<dbReference type="InterPro" id="IPR039421">
    <property type="entry name" value="Type_1_exporter"/>
</dbReference>
<evidence type="ECO:0000256" key="3">
    <source>
        <dbReference type="ARBA" id="ARBA00022475"/>
    </source>
</evidence>
<dbReference type="InterPro" id="IPR017871">
    <property type="entry name" value="ABC_transporter-like_CS"/>
</dbReference>
<evidence type="ECO:0000259" key="10">
    <source>
        <dbReference type="PROSITE" id="PS50893"/>
    </source>
</evidence>
<evidence type="ECO:0008006" key="14">
    <source>
        <dbReference type="Google" id="ProtNLM"/>
    </source>
</evidence>
<evidence type="ECO:0000256" key="1">
    <source>
        <dbReference type="ARBA" id="ARBA00004651"/>
    </source>
</evidence>
<dbReference type="GO" id="GO:0005524">
    <property type="term" value="F:ATP binding"/>
    <property type="evidence" value="ECO:0007669"/>
    <property type="project" value="UniProtKB-KW"/>
</dbReference>
<dbReference type="Proteomes" id="UP000003157">
    <property type="component" value="Unassembled WGS sequence"/>
</dbReference>
<keyword evidence="7 9" id="KW-1133">Transmembrane helix</keyword>
<feature type="transmembrane region" description="Helical" evidence="9">
    <location>
        <begin position="130"/>
        <end position="151"/>
    </location>
</feature>
<dbReference type="eggNOG" id="COG4988">
    <property type="taxonomic scope" value="Bacteria"/>
</dbReference>
<dbReference type="SUPFAM" id="SSF52540">
    <property type="entry name" value="P-loop containing nucleoside triphosphate hydrolases"/>
    <property type="match status" value="1"/>
</dbReference>
<evidence type="ECO:0000256" key="9">
    <source>
        <dbReference type="SAM" id="Phobius"/>
    </source>
</evidence>
<keyword evidence="3" id="KW-1003">Cell membrane</keyword>
<dbReference type="PROSITE" id="PS50929">
    <property type="entry name" value="ABC_TM1F"/>
    <property type="match status" value="1"/>
</dbReference>
<dbReference type="Gene3D" id="3.40.50.300">
    <property type="entry name" value="P-loop containing nucleotide triphosphate hydrolases"/>
    <property type="match status" value="1"/>
</dbReference>
<protein>
    <recommendedName>
        <fullName evidence="14">ABC transporter</fullName>
    </recommendedName>
</protein>
<dbReference type="GO" id="GO:0005886">
    <property type="term" value="C:plasma membrane"/>
    <property type="evidence" value="ECO:0007669"/>
    <property type="project" value="UniProtKB-SubCell"/>
</dbReference>
<dbReference type="CDD" id="cd03228">
    <property type="entry name" value="ABCC_MRP_Like"/>
    <property type="match status" value="1"/>
</dbReference>
<dbReference type="GO" id="GO:0140359">
    <property type="term" value="F:ABC-type transporter activity"/>
    <property type="evidence" value="ECO:0007669"/>
    <property type="project" value="InterPro"/>
</dbReference>
<proteinExistence type="predicted"/>
<dbReference type="PANTHER" id="PTHR24221">
    <property type="entry name" value="ATP-BINDING CASSETTE SUB-FAMILY B"/>
    <property type="match status" value="1"/>
</dbReference>
<dbReference type="SUPFAM" id="SSF90123">
    <property type="entry name" value="ABC transporter transmembrane region"/>
    <property type="match status" value="1"/>
</dbReference>
<evidence type="ECO:0000256" key="2">
    <source>
        <dbReference type="ARBA" id="ARBA00022448"/>
    </source>
</evidence>
<evidence type="ECO:0000256" key="5">
    <source>
        <dbReference type="ARBA" id="ARBA00022741"/>
    </source>
</evidence>
<gene>
    <name evidence="12" type="ORF">HMPREF9488_03390</name>
</gene>
<dbReference type="Pfam" id="PF00005">
    <property type="entry name" value="ABC_tran"/>
    <property type="match status" value="1"/>
</dbReference>
<dbReference type="STRING" id="100884.GCA_000269565_00723"/>
<feature type="transmembrane region" description="Helical" evidence="9">
    <location>
        <begin position="52"/>
        <end position="72"/>
    </location>
</feature>
<keyword evidence="8 9" id="KW-0472">Membrane</keyword>
<feature type="transmembrane region" description="Helical" evidence="9">
    <location>
        <begin position="265"/>
        <end position="287"/>
    </location>
</feature>
<feature type="domain" description="ABC transporter" evidence="10">
    <location>
        <begin position="332"/>
        <end position="564"/>
    </location>
</feature>
<evidence type="ECO:0000259" key="11">
    <source>
        <dbReference type="PROSITE" id="PS50929"/>
    </source>
</evidence>